<dbReference type="PRINTS" id="PR01008">
    <property type="entry name" value="FLGLRINGFLGH"/>
</dbReference>
<keyword evidence="12" id="KW-0282">Flagellum</keyword>
<keyword evidence="5" id="KW-0732">Signal</keyword>
<gene>
    <name evidence="11 12" type="primary">flgH</name>
    <name evidence="12" type="ORF">FKG94_05590</name>
</gene>
<keyword evidence="13" id="KW-1185">Reference proteome</keyword>
<evidence type="ECO:0000313" key="13">
    <source>
        <dbReference type="Proteomes" id="UP000319732"/>
    </source>
</evidence>
<comment type="caution">
    <text evidence="12">The sequence shown here is derived from an EMBL/GenBank/DDBJ whole genome shotgun (WGS) entry which is preliminary data.</text>
</comment>
<dbReference type="PANTHER" id="PTHR34933:SF1">
    <property type="entry name" value="FLAGELLAR L-RING PROTEIN"/>
    <property type="match status" value="1"/>
</dbReference>
<keyword evidence="8 11" id="KW-0975">Bacterial flagellum</keyword>
<dbReference type="AlphaFoldDB" id="A0A545U4E8"/>
<dbReference type="EMBL" id="VHSG01000006">
    <property type="protein sequence ID" value="TQV84314.1"/>
    <property type="molecule type" value="Genomic_DNA"/>
</dbReference>
<evidence type="ECO:0000256" key="5">
    <source>
        <dbReference type="ARBA" id="ARBA00022729"/>
    </source>
</evidence>
<comment type="subcellular location">
    <subcellularLocation>
        <location evidence="11">Cell outer membrane</location>
    </subcellularLocation>
    <subcellularLocation>
        <location evidence="11">Bacterial flagellum basal body</location>
    </subcellularLocation>
    <subcellularLocation>
        <location evidence="2">Membrane</location>
        <topology evidence="2">Lipid-anchor</topology>
    </subcellularLocation>
</comment>
<evidence type="ECO:0000256" key="9">
    <source>
        <dbReference type="ARBA" id="ARBA00023237"/>
    </source>
</evidence>
<dbReference type="OrthoDB" id="9789463at2"/>
<evidence type="ECO:0000256" key="2">
    <source>
        <dbReference type="ARBA" id="ARBA00004635"/>
    </source>
</evidence>
<dbReference type="GO" id="GO:0009279">
    <property type="term" value="C:cell outer membrane"/>
    <property type="evidence" value="ECO:0007669"/>
    <property type="project" value="UniProtKB-SubCell"/>
</dbReference>
<keyword evidence="7" id="KW-0564">Palmitate</keyword>
<dbReference type="InterPro" id="IPR000527">
    <property type="entry name" value="Flag_Lring"/>
</dbReference>
<evidence type="ECO:0000256" key="11">
    <source>
        <dbReference type="HAMAP-Rule" id="MF_00415"/>
    </source>
</evidence>
<dbReference type="Pfam" id="PF02107">
    <property type="entry name" value="FlgH"/>
    <property type="match status" value="1"/>
</dbReference>
<evidence type="ECO:0000256" key="8">
    <source>
        <dbReference type="ARBA" id="ARBA00023143"/>
    </source>
</evidence>
<evidence type="ECO:0000256" key="6">
    <source>
        <dbReference type="ARBA" id="ARBA00023136"/>
    </source>
</evidence>
<dbReference type="GO" id="GO:0009427">
    <property type="term" value="C:bacterial-type flagellum basal body, distal rod, L ring"/>
    <property type="evidence" value="ECO:0007669"/>
    <property type="project" value="InterPro"/>
</dbReference>
<keyword evidence="10" id="KW-0449">Lipoprotein</keyword>
<evidence type="ECO:0000313" key="12">
    <source>
        <dbReference type="EMBL" id="TQV84314.1"/>
    </source>
</evidence>
<protein>
    <recommendedName>
        <fullName evidence="11">Flagellar L-ring protein</fullName>
    </recommendedName>
    <alternativeName>
        <fullName evidence="11">Basal body L-ring protein</fullName>
    </alternativeName>
</protein>
<dbReference type="GO" id="GO:0003774">
    <property type="term" value="F:cytoskeletal motor activity"/>
    <property type="evidence" value="ECO:0007669"/>
    <property type="project" value="InterPro"/>
</dbReference>
<evidence type="ECO:0000256" key="1">
    <source>
        <dbReference type="ARBA" id="ARBA00002591"/>
    </source>
</evidence>
<proteinExistence type="inferred from homology"/>
<keyword evidence="12" id="KW-0969">Cilium</keyword>
<dbReference type="PANTHER" id="PTHR34933">
    <property type="entry name" value="FLAGELLAR L-RING PROTEIN"/>
    <property type="match status" value="1"/>
</dbReference>
<keyword evidence="6 11" id="KW-0472">Membrane</keyword>
<dbReference type="NCBIfam" id="NF001304">
    <property type="entry name" value="PRK00249.1-4"/>
    <property type="match status" value="1"/>
</dbReference>
<evidence type="ECO:0000256" key="3">
    <source>
        <dbReference type="ARBA" id="ARBA00006929"/>
    </source>
</evidence>
<dbReference type="HAMAP" id="MF_00415">
    <property type="entry name" value="FlgH"/>
    <property type="match status" value="1"/>
</dbReference>
<evidence type="ECO:0000256" key="4">
    <source>
        <dbReference type="ARBA" id="ARBA00011439"/>
    </source>
</evidence>
<reference evidence="12 13" key="1">
    <citation type="submission" date="2019-06" db="EMBL/GenBank/DDBJ databases">
        <title>Whole genome sequence for Cellvibrionaceae sp. R142.</title>
        <authorList>
            <person name="Wang G."/>
        </authorList>
    </citation>
    <scope>NUCLEOTIDE SEQUENCE [LARGE SCALE GENOMIC DNA]</scope>
    <source>
        <strain evidence="12 13">R142</strain>
    </source>
</reference>
<comment type="similarity">
    <text evidence="3 11">Belongs to the FlgH family.</text>
</comment>
<evidence type="ECO:0000256" key="10">
    <source>
        <dbReference type="ARBA" id="ARBA00023288"/>
    </source>
</evidence>
<dbReference type="Proteomes" id="UP000319732">
    <property type="component" value="Unassembled WGS sequence"/>
</dbReference>
<comment type="subunit">
    <text evidence="4 11">The basal body constitutes a major portion of the flagellar organelle and consists of four rings (L,P,S, and M) mounted on a central rod.</text>
</comment>
<evidence type="ECO:0000256" key="7">
    <source>
        <dbReference type="ARBA" id="ARBA00023139"/>
    </source>
</evidence>
<name>A0A545U4E8_9GAMM</name>
<accession>A0A545U4E8</accession>
<dbReference type="GO" id="GO:0071973">
    <property type="term" value="P:bacterial-type flagellum-dependent cell motility"/>
    <property type="evidence" value="ECO:0007669"/>
    <property type="project" value="InterPro"/>
</dbReference>
<comment type="function">
    <text evidence="1 11">Assembles around the rod to form the L-ring and probably protects the motor/basal body from shearing forces during rotation.</text>
</comment>
<sequence>MLLLLSGCVIQQPAAPGDPGYAPVLGPSQMPPPSTDGSLYREHFGLALFNDRKASRIGDILTVTLDERTTSTKSSTISIEKENAVSIDESDGSQGRLLGTTPSFKNLSLLTDLNQEREFTGEAGADQSNSLQGSITVTVADVLPNGNLVVRGEKWLTLNRGDEYIRISGIVRPEDVSTTNSVSSTRLANARISYSGTGALADSQKMGWIGRFFNSPYWPF</sequence>
<keyword evidence="9 11" id="KW-0998">Cell outer membrane</keyword>
<keyword evidence="12" id="KW-0966">Cell projection</keyword>
<organism evidence="12 13">
    <name type="scientific">Exilibacterium tricleocarpae</name>
    <dbReference type="NCBI Taxonomy" id="2591008"/>
    <lineage>
        <taxon>Bacteria</taxon>
        <taxon>Pseudomonadati</taxon>
        <taxon>Pseudomonadota</taxon>
        <taxon>Gammaproteobacteria</taxon>
        <taxon>Cellvibrionales</taxon>
        <taxon>Cellvibrionaceae</taxon>
        <taxon>Exilibacterium</taxon>
    </lineage>
</organism>